<dbReference type="Proteomes" id="UP000253324">
    <property type="component" value="Unassembled WGS sequence"/>
</dbReference>
<evidence type="ECO:0000313" key="7">
    <source>
        <dbReference type="Proteomes" id="UP000253324"/>
    </source>
</evidence>
<keyword evidence="6" id="KW-0808">Transferase</keyword>
<dbReference type="AlphaFoldDB" id="A0A368Z630"/>
<feature type="transmembrane region" description="Helical" evidence="5">
    <location>
        <begin position="15"/>
        <end position="36"/>
    </location>
</feature>
<feature type="transmembrane region" description="Helical" evidence="5">
    <location>
        <begin position="88"/>
        <end position="120"/>
    </location>
</feature>
<dbReference type="PANTHER" id="PTHR12714:SF9">
    <property type="entry name" value="PROTEIN-S-ISOPRENYLCYSTEINE O-METHYLTRANSFERASE"/>
    <property type="match status" value="1"/>
</dbReference>
<comment type="subcellular location">
    <subcellularLocation>
        <location evidence="1">Endomembrane system</location>
        <topology evidence="1">Multi-pass membrane protein</topology>
    </subcellularLocation>
</comment>
<keyword evidence="6" id="KW-0489">Methyltransferase</keyword>
<evidence type="ECO:0000256" key="4">
    <source>
        <dbReference type="ARBA" id="ARBA00023136"/>
    </source>
</evidence>
<evidence type="ECO:0000256" key="2">
    <source>
        <dbReference type="ARBA" id="ARBA00022692"/>
    </source>
</evidence>
<dbReference type="GO" id="GO:0012505">
    <property type="term" value="C:endomembrane system"/>
    <property type="evidence" value="ECO:0007669"/>
    <property type="project" value="UniProtKB-SubCell"/>
</dbReference>
<gene>
    <name evidence="6" type="ORF">C7476_101642</name>
</gene>
<comment type="caution">
    <text evidence="6">The sequence shown here is derived from an EMBL/GenBank/DDBJ whole genome shotgun (WGS) entry which is preliminary data.</text>
</comment>
<evidence type="ECO:0000256" key="3">
    <source>
        <dbReference type="ARBA" id="ARBA00022989"/>
    </source>
</evidence>
<dbReference type="RefSeq" id="WP_114428415.1">
    <property type="nucleotide sequence ID" value="NZ_QPJM01000001.1"/>
</dbReference>
<keyword evidence="4 5" id="KW-0472">Membrane</keyword>
<dbReference type="InterPro" id="IPR007318">
    <property type="entry name" value="Phopholipid_MeTrfase"/>
</dbReference>
<evidence type="ECO:0000313" key="6">
    <source>
        <dbReference type="EMBL" id="RCW87873.1"/>
    </source>
</evidence>
<feature type="transmembrane region" description="Helical" evidence="5">
    <location>
        <begin position="172"/>
        <end position="193"/>
    </location>
</feature>
<dbReference type="EMBL" id="QPJM01000001">
    <property type="protein sequence ID" value="RCW87873.1"/>
    <property type="molecule type" value="Genomic_DNA"/>
</dbReference>
<dbReference type="GO" id="GO:0008168">
    <property type="term" value="F:methyltransferase activity"/>
    <property type="evidence" value="ECO:0007669"/>
    <property type="project" value="UniProtKB-KW"/>
</dbReference>
<dbReference type="Gene3D" id="1.20.120.1630">
    <property type="match status" value="1"/>
</dbReference>
<organism evidence="6 7">
    <name type="scientific">Phyllobacterium bourgognense</name>
    <dbReference type="NCBI Taxonomy" id="314236"/>
    <lineage>
        <taxon>Bacteria</taxon>
        <taxon>Pseudomonadati</taxon>
        <taxon>Pseudomonadota</taxon>
        <taxon>Alphaproteobacteria</taxon>
        <taxon>Hyphomicrobiales</taxon>
        <taxon>Phyllobacteriaceae</taxon>
        <taxon>Phyllobacterium</taxon>
    </lineage>
</organism>
<dbReference type="Pfam" id="PF04191">
    <property type="entry name" value="PEMT"/>
    <property type="match status" value="1"/>
</dbReference>
<evidence type="ECO:0000256" key="5">
    <source>
        <dbReference type="SAM" id="Phobius"/>
    </source>
</evidence>
<keyword evidence="2 5" id="KW-0812">Transmembrane</keyword>
<sequence length="209" mass="23825">MEQNVRTFRQRKRILFFWMSAPLLGSLLLFTEPVWFDGDVRNEIVRHLGSFTLLTCIAGRCWAALHIGGQKNQHLITSGPYARTRNPLYLFSTMGLAGIGLAAGSVTLGVGFFCFGYLAFGYVIRREEWALEHFFGSEYHEYTRLVPRFFPSFSSIVIEQPGDDQNVYNPRALATTFCHGLVFLLPVPLYGVIQYMQEAKIIVPILKIY</sequence>
<dbReference type="PANTHER" id="PTHR12714">
    <property type="entry name" value="PROTEIN-S ISOPRENYLCYSTEINE O-METHYLTRANSFERASE"/>
    <property type="match status" value="1"/>
</dbReference>
<dbReference type="OrthoDB" id="7210610at2"/>
<accession>A0A368Z630</accession>
<feature type="transmembrane region" description="Helical" evidence="5">
    <location>
        <begin position="48"/>
        <end position="67"/>
    </location>
</feature>
<keyword evidence="7" id="KW-1185">Reference proteome</keyword>
<keyword evidence="3 5" id="KW-1133">Transmembrane helix</keyword>
<dbReference type="GO" id="GO:0032259">
    <property type="term" value="P:methylation"/>
    <property type="evidence" value="ECO:0007669"/>
    <property type="project" value="UniProtKB-KW"/>
</dbReference>
<protein>
    <submittedName>
        <fullName evidence="6">Protein-S-isoprenylcysteine O-methyltransferase Ste14</fullName>
    </submittedName>
</protein>
<evidence type="ECO:0000256" key="1">
    <source>
        <dbReference type="ARBA" id="ARBA00004127"/>
    </source>
</evidence>
<proteinExistence type="predicted"/>
<name>A0A368Z630_9HYPH</name>
<reference evidence="6 7" key="1">
    <citation type="submission" date="2018-07" db="EMBL/GenBank/DDBJ databases">
        <title>Genomic Encyclopedia of Type Strains, Phase III (KMG-III): the genomes of soil and plant-associated and newly described type strains.</title>
        <authorList>
            <person name="Whitman W."/>
        </authorList>
    </citation>
    <scope>NUCLEOTIDE SEQUENCE [LARGE SCALE GENOMIC DNA]</scope>
    <source>
        <strain evidence="6 7">31-25a</strain>
    </source>
</reference>